<evidence type="ECO:0000256" key="13">
    <source>
        <dbReference type="RuleBase" id="RU003657"/>
    </source>
</evidence>
<keyword evidence="8 12" id="KW-0028">Amino-acid biosynthesis</keyword>
<evidence type="ECO:0000256" key="4">
    <source>
        <dbReference type="ARBA" id="ARBA00009667"/>
    </source>
</evidence>
<comment type="catalytic activity">
    <reaction evidence="1 12 14">
        <text>1-(5-phospho-beta-D-ribosyl)-5-[(5-phospho-beta-D-ribosylamino)methylideneamino]imidazole-4-carboxamide = 5-[(5-phospho-1-deoxy-D-ribulos-1-ylimino)methylamino]-1-(5-phospho-beta-D-ribosyl)imidazole-4-carboxamide</text>
        <dbReference type="Rhea" id="RHEA:15469"/>
        <dbReference type="ChEBI" id="CHEBI:58435"/>
        <dbReference type="ChEBI" id="CHEBI:58525"/>
        <dbReference type="EC" id="5.3.1.16"/>
    </reaction>
</comment>
<evidence type="ECO:0000256" key="11">
    <source>
        <dbReference type="ARBA" id="ARBA00030547"/>
    </source>
</evidence>
<proteinExistence type="inferred from homology"/>
<dbReference type="SUPFAM" id="SSF51366">
    <property type="entry name" value="Ribulose-phoshate binding barrel"/>
    <property type="match status" value="1"/>
</dbReference>
<dbReference type="InterPro" id="IPR011060">
    <property type="entry name" value="RibuloseP-bd_barrel"/>
</dbReference>
<dbReference type="InterPro" id="IPR044524">
    <property type="entry name" value="Isoase_HisA-like"/>
</dbReference>
<evidence type="ECO:0000256" key="14">
    <source>
        <dbReference type="RuleBase" id="RU003658"/>
    </source>
</evidence>
<evidence type="ECO:0000256" key="2">
    <source>
        <dbReference type="ARBA" id="ARBA00004496"/>
    </source>
</evidence>
<evidence type="ECO:0000256" key="12">
    <source>
        <dbReference type="HAMAP-Rule" id="MF_01014"/>
    </source>
</evidence>
<comment type="subcellular location">
    <subcellularLocation>
        <location evidence="2 12 14">Cytoplasm</location>
    </subcellularLocation>
</comment>
<accession>A0ABY4CQ29</accession>
<sequence length="249" mass="26585">MGTEQREFILYPAIDIRDGKAVRLYKGDYAAMTVYHEDPAAVAAQWQEQGAAFIHVVDLDGAKDGKRKNRSVIEAVVQAVHVPVQVGGGIRTMETVESYFELGVERCILGTAAVQEPEFVKAALRRYGERIVIGLDAKDGMVAVNGWLETADVKAIDLGKELAAHGATRVVFTDIARDGTLTGPNTPAIVQMAKETGLQVIASGGVKSIDDLVELSTYADQGVAGAIIGKALYTGAIQLSEAIRSVMRA</sequence>
<gene>
    <name evidence="12 15" type="primary">hisA</name>
    <name evidence="15" type="ORF">LSG31_03535</name>
</gene>
<dbReference type="EC" id="5.3.1.16" evidence="5 12"/>
<evidence type="ECO:0000313" key="15">
    <source>
        <dbReference type="EMBL" id="UOF91341.1"/>
    </source>
</evidence>
<dbReference type="Proteomes" id="UP000830167">
    <property type="component" value="Chromosome"/>
</dbReference>
<dbReference type="InterPro" id="IPR006062">
    <property type="entry name" value="His_biosynth"/>
</dbReference>
<evidence type="ECO:0000313" key="16">
    <source>
        <dbReference type="Proteomes" id="UP000830167"/>
    </source>
</evidence>
<dbReference type="InterPro" id="IPR023016">
    <property type="entry name" value="HisA/PriA"/>
</dbReference>
<dbReference type="NCBIfam" id="NF010112">
    <property type="entry name" value="PRK13585.1"/>
    <property type="match status" value="1"/>
</dbReference>
<comment type="pathway">
    <text evidence="3 12 14">Amino-acid biosynthesis; L-histidine biosynthesis; L-histidine from 5-phospho-alpha-D-ribose 1-diphosphate: step 4/9.</text>
</comment>
<evidence type="ECO:0000256" key="9">
    <source>
        <dbReference type="ARBA" id="ARBA00023102"/>
    </source>
</evidence>
<evidence type="ECO:0000256" key="10">
    <source>
        <dbReference type="ARBA" id="ARBA00023235"/>
    </source>
</evidence>
<dbReference type="InterPro" id="IPR013785">
    <property type="entry name" value="Aldolase_TIM"/>
</dbReference>
<evidence type="ECO:0000256" key="3">
    <source>
        <dbReference type="ARBA" id="ARBA00005133"/>
    </source>
</evidence>
<evidence type="ECO:0000256" key="5">
    <source>
        <dbReference type="ARBA" id="ARBA00012550"/>
    </source>
</evidence>
<dbReference type="InterPro" id="IPR006063">
    <property type="entry name" value="HisA_bact_arch"/>
</dbReference>
<keyword evidence="16" id="KW-1185">Reference proteome</keyword>
<dbReference type="NCBIfam" id="TIGR00007">
    <property type="entry name" value="1-(5-phosphoribosyl)-5-[(5-phosphoribosylamino)methylideneamino]imidazole-4-carboxamide isomerase"/>
    <property type="match status" value="1"/>
</dbReference>
<keyword evidence="7 12" id="KW-0963">Cytoplasm</keyword>
<dbReference type="GO" id="GO:0003949">
    <property type="term" value="F:1-(5-phosphoribosyl)-5-[(5-phosphoribosylamino)methylideneamino]imidazole-4-carboxamide isomerase activity"/>
    <property type="evidence" value="ECO:0007669"/>
    <property type="project" value="UniProtKB-EC"/>
</dbReference>
<organism evidence="15 16">
    <name type="scientific">Fodinisporobacter ferrooxydans</name>
    <dbReference type="NCBI Taxonomy" id="2901836"/>
    <lineage>
        <taxon>Bacteria</taxon>
        <taxon>Bacillati</taxon>
        <taxon>Bacillota</taxon>
        <taxon>Bacilli</taxon>
        <taxon>Bacillales</taxon>
        <taxon>Alicyclobacillaceae</taxon>
        <taxon>Fodinisporobacter</taxon>
    </lineage>
</organism>
<evidence type="ECO:0000256" key="7">
    <source>
        <dbReference type="ARBA" id="ARBA00022490"/>
    </source>
</evidence>
<dbReference type="PANTHER" id="PTHR43090">
    <property type="entry name" value="1-(5-PHOSPHORIBOSYL)-5-[(5-PHOSPHORIBOSYLAMINO)METHYLIDENEAMINO] IMIDAZOLE-4-CARBOXAMIDE ISOMERASE"/>
    <property type="match status" value="1"/>
</dbReference>
<evidence type="ECO:0000256" key="1">
    <source>
        <dbReference type="ARBA" id="ARBA00000901"/>
    </source>
</evidence>
<evidence type="ECO:0000256" key="6">
    <source>
        <dbReference type="ARBA" id="ARBA00018464"/>
    </source>
</evidence>
<feature type="active site" description="Proton acceptor" evidence="12">
    <location>
        <position position="15"/>
    </location>
</feature>
<dbReference type="Pfam" id="PF00977">
    <property type="entry name" value="His_biosynth"/>
    <property type="match status" value="1"/>
</dbReference>
<dbReference type="Gene3D" id="3.20.20.70">
    <property type="entry name" value="Aldolase class I"/>
    <property type="match status" value="1"/>
</dbReference>
<reference evidence="15" key="1">
    <citation type="submission" date="2021-12" db="EMBL/GenBank/DDBJ databases">
        <title>Alicyclobacillaceae gen. nov., sp. nov., isolated from chalcocite enrichment system.</title>
        <authorList>
            <person name="Jiang Z."/>
        </authorList>
    </citation>
    <scope>NUCLEOTIDE SEQUENCE</scope>
    <source>
        <strain evidence="15">MYW30-H2</strain>
    </source>
</reference>
<dbReference type="EMBL" id="CP089291">
    <property type="protein sequence ID" value="UOF91341.1"/>
    <property type="molecule type" value="Genomic_DNA"/>
</dbReference>
<dbReference type="HAMAP" id="MF_01014">
    <property type="entry name" value="HisA"/>
    <property type="match status" value="1"/>
</dbReference>
<keyword evidence="9 12" id="KW-0368">Histidine biosynthesis</keyword>
<keyword evidence="10 12" id="KW-0413">Isomerase</keyword>
<dbReference type="PANTHER" id="PTHR43090:SF2">
    <property type="entry name" value="1-(5-PHOSPHORIBOSYL)-5-[(5-PHOSPHORIBOSYLAMINO)METHYLIDENEAMINO] IMIDAZOLE-4-CARBOXAMIDE ISOMERASE"/>
    <property type="match status" value="1"/>
</dbReference>
<protein>
    <recommendedName>
        <fullName evidence="6 12">1-(5-phosphoribosyl)-5-[(5-phosphoribosylamino)methylideneamino] imidazole-4-carboxamide isomerase</fullName>
        <ecNumber evidence="5 12">5.3.1.16</ecNumber>
    </recommendedName>
    <alternativeName>
        <fullName evidence="11 12">Phosphoribosylformimino-5-aminoimidazole carboxamide ribotide isomerase</fullName>
    </alternativeName>
</protein>
<feature type="active site" description="Proton donor" evidence="12">
    <location>
        <position position="136"/>
    </location>
</feature>
<comment type="similarity">
    <text evidence="4 12 13">Belongs to the HisA/HisF family.</text>
</comment>
<name>A0ABY4CQ29_9BACL</name>
<dbReference type="CDD" id="cd04732">
    <property type="entry name" value="HisA"/>
    <property type="match status" value="1"/>
</dbReference>
<dbReference type="RefSeq" id="WP_347438032.1">
    <property type="nucleotide sequence ID" value="NZ_CP089291.1"/>
</dbReference>
<evidence type="ECO:0000256" key="8">
    <source>
        <dbReference type="ARBA" id="ARBA00022605"/>
    </source>
</evidence>